<dbReference type="AlphaFoldDB" id="A0A445EIN9"/>
<dbReference type="Proteomes" id="UP000289738">
    <property type="component" value="Chromosome A02"/>
</dbReference>
<comment type="caution">
    <text evidence="2">The sequence shown here is derived from an EMBL/GenBank/DDBJ whole genome shotgun (WGS) entry which is preliminary data.</text>
</comment>
<reference evidence="2 3" key="1">
    <citation type="submission" date="2019-01" db="EMBL/GenBank/DDBJ databases">
        <title>Sequencing of cultivated peanut Arachis hypogaea provides insights into genome evolution and oil improvement.</title>
        <authorList>
            <person name="Chen X."/>
        </authorList>
    </citation>
    <scope>NUCLEOTIDE SEQUENCE [LARGE SCALE GENOMIC DNA]</scope>
    <source>
        <strain evidence="3">cv. Fuhuasheng</strain>
        <tissue evidence="2">Leaves</tissue>
    </source>
</reference>
<name>A0A445EIN9_ARAHY</name>
<dbReference type="EMBL" id="SDMP01000002">
    <property type="protein sequence ID" value="RYR75284.1"/>
    <property type="molecule type" value="Genomic_DNA"/>
</dbReference>
<keyword evidence="3" id="KW-1185">Reference proteome</keyword>
<proteinExistence type="predicted"/>
<dbReference type="Gramene" id="arahy.Tifrunner.gnm2.ann2.Ah02g015900.1">
    <property type="protein sequence ID" value="arahy.Tifrunner.gnm2.ann2.Ah02g015900.1-CDS"/>
    <property type="gene ID" value="arahy.Tifrunner.gnm2.ann2.Ah02g015900"/>
</dbReference>
<accession>A0A445EIN9</accession>
<evidence type="ECO:0008006" key="4">
    <source>
        <dbReference type="Google" id="ProtNLM"/>
    </source>
</evidence>
<protein>
    <recommendedName>
        <fullName evidence="4">Aminotransferase-like plant mobile domain-containing protein</fullName>
    </recommendedName>
</protein>
<organism evidence="2 3">
    <name type="scientific">Arachis hypogaea</name>
    <name type="common">Peanut</name>
    <dbReference type="NCBI Taxonomy" id="3818"/>
    <lineage>
        <taxon>Eukaryota</taxon>
        <taxon>Viridiplantae</taxon>
        <taxon>Streptophyta</taxon>
        <taxon>Embryophyta</taxon>
        <taxon>Tracheophyta</taxon>
        <taxon>Spermatophyta</taxon>
        <taxon>Magnoliopsida</taxon>
        <taxon>eudicotyledons</taxon>
        <taxon>Gunneridae</taxon>
        <taxon>Pentapetalae</taxon>
        <taxon>rosids</taxon>
        <taxon>fabids</taxon>
        <taxon>Fabales</taxon>
        <taxon>Fabaceae</taxon>
        <taxon>Papilionoideae</taxon>
        <taxon>50 kb inversion clade</taxon>
        <taxon>dalbergioids sensu lato</taxon>
        <taxon>Dalbergieae</taxon>
        <taxon>Pterocarpus clade</taxon>
        <taxon>Arachis</taxon>
    </lineage>
</organism>
<evidence type="ECO:0000313" key="3">
    <source>
        <dbReference type="Proteomes" id="UP000289738"/>
    </source>
</evidence>
<evidence type="ECO:0000256" key="1">
    <source>
        <dbReference type="SAM" id="MobiDB-lite"/>
    </source>
</evidence>
<feature type="region of interest" description="Disordered" evidence="1">
    <location>
        <begin position="71"/>
        <end position="90"/>
    </location>
</feature>
<sequence length="206" mass="22407">MIFSWGSACLAHLYRSLYRTTRLDCKEIDGPLTLLLAWAWIRLPFIAPIPNKPDGLVELAGQVETAGQVEPSGLVKPVSPNEPDGSVEPNGLVEPAGQVELIRSYQTDQSSRPVRFGQTGQVELAGSNEPVGSFELAGPNKPDGLVEPAGQVEMIRSYETGRSGRLVWSGQIGPVEPASSHESAISVSFFQHRRKTVHFSAYMYTS</sequence>
<evidence type="ECO:0000313" key="2">
    <source>
        <dbReference type="EMBL" id="RYR75284.1"/>
    </source>
</evidence>
<gene>
    <name evidence="2" type="ORF">Ahy_A02g009940</name>
</gene>